<keyword evidence="4 5" id="KW-0378">Hydrolase</keyword>
<comment type="function">
    <text evidence="5">Toxic component of a toxin-antitoxin (TA) system. An RNase.</text>
</comment>
<dbReference type="InterPro" id="IPR022907">
    <property type="entry name" value="VapC_family"/>
</dbReference>
<dbReference type="InterPro" id="IPR002716">
    <property type="entry name" value="PIN_dom"/>
</dbReference>
<dbReference type="Pfam" id="PF01850">
    <property type="entry name" value="PIN"/>
    <property type="match status" value="1"/>
</dbReference>
<proteinExistence type="inferred from homology"/>
<comment type="similarity">
    <text evidence="5">Belongs to the PINc/VapC protein family.</text>
</comment>
<gene>
    <name evidence="5" type="primary">vapC</name>
    <name evidence="7" type="ORF">CKO31_23830</name>
</gene>
<feature type="binding site" evidence="5">
    <location>
        <position position="9"/>
    </location>
    <ligand>
        <name>Mg(2+)</name>
        <dbReference type="ChEBI" id="CHEBI:18420"/>
    </ligand>
</feature>
<keyword evidence="2 5" id="KW-0540">Nuclease</keyword>
<evidence type="ECO:0000256" key="4">
    <source>
        <dbReference type="ARBA" id="ARBA00022801"/>
    </source>
</evidence>
<dbReference type="SUPFAM" id="SSF88723">
    <property type="entry name" value="PIN domain-like"/>
    <property type="match status" value="1"/>
</dbReference>
<evidence type="ECO:0000313" key="7">
    <source>
        <dbReference type="EMBL" id="MBK1633716.1"/>
    </source>
</evidence>
<keyword evidence="8" id="KW-1185">Reference proteome</keyword>
<evidence type="ECO:0000313" key="8">
    <source>
        <dbReference type="Proteomes" id="UP000748752"/>
    </source>
</evidence>
<dbReference type="Proteomes" id="UP000748752">
    <property type="component" value="Unassembled WGS sequence"/>
</dbReference>
<evidence type="ECO:0000256" key="5">
    <source>
        <dbReference type="HAMAP-Rule" id="MF_00265"/>
    </source>
</evidence>
<evidence type="ECO:0000256" key="2">
    <source>
        <dbReference type="ARBA" id="ARBA00022722"/>
    </source>
</evidence>
<accession>A0ABS1CQS7</accession>
<keyword evidence="1 5" id="KW-1277">Toxin-antitoxin system</keyword>
<reference evidence="7 8" key="1">
    <citation type="journal article" date="2020" name="Microorganisms">
        <title>Osmotic Adaptation and Compatible Solute Biosynthesis of Phototrophic Bacteria as Revealed from Genome Analyses.</title>
        <authorList>
            <person name="Imhoff J.F."/>
            <person name="Rahn T."/>
            <person name="Kunzel S."/>
            <person name="Keller A."/>
            <person name="Neulinger S.C."/>
        </authorList>
    </citation>
    <scope>NUCLEOTIDE SEQUENCE [LARGE SCALE GENOMIC DNA]</scope>
    <source>
        <strain evidence="7 8">DSM 6210</strain>
    </source>
</reference>
<feature type="domain" description="PIN" evidence="6">
    <location>
        <begin position="7"/>
        <end position="117"/>
    </location>
</feature>
<protein>
    <recommendedName>
        <fullName evidence="5">Ribonuclease VapC</fullName>
        <shortName evidence="5">RNase VapC</shortName>
        <ecNumber evidence="5">3.1.-.-</ecNumber>
    </recommendedName>
    <alternativeName>
        <fullName evidence="5">Toxin VapC</fullName>
    </alternativeName>
</protein>
<dbReference type="InterPro" id="IPR029060">
    <property type="entry name" value="PIN-like_dom_sf"/>
</dbReference>
<dbReference type="CDD" id="cd18692">
    <property type="entry name" value="PIN_VapC-like"/>
    <property type="match status" value="1"/>
</dbReference>
<keyword evidence="5" id="KW-0800">Toxin</keyword>
<organism evidence="7 8">
    <name type="scientific">Thiohalocapsa halophila</name>
    <dbReference type="NCBI Taxonomy" id="69359"/>
    <lineage>
        <taxon>Bacteria</taxon>
        <taxon>Pseudomonadati</taxon>
        <taxon>Pseudomonadota</taxon>
        <taxon>Gammaproteobacteria</taxon>
        <taxon>Chromatiales</taxon>
        <taxon>Chromatiaceae</taxon>
        <taxon>Thiohalocapsa</taxon>
    </lineage>
</organism>
<evidence type="ECO:0000259" key="6">
    <source>
        <dbReference type="Pfam" id="PF01850"/>
    </source>
</evidence>
<evidence type="ECO:0000256" key="1">
    <source>
        <dbReference type="ARBA" id="ARBA00022649"/>
    </source>
</evidence>
<dbReference type="EC" id="3.1.-.-" evidence="5"/>
<evidence type="ECO:0000256" key="3">
    <source>
        <dbReference type="ARBA" id="ARBA00022723"/>
    </source>
</evidence>
<sequence>MSEASDFFDTNVLLYLLSKDVVKADRAEALLADGGVISVQVLNEFAAVASRKLGLAWPEIREVLGTAQALCRVEPLTMATHERGLAIAERYGFSVYDSLIVAAALLAGCGVLWTEDLRDGQRIEEQLTVKNPFATS</sequence>
<dbReference type="HAMAP" id="MF_00265">
    <property type="entry name" value="VapC_Nob1"/>
    <property type="match status" value="1"/>
</dbReference>
<dbReference type="Gene3D" id="3.40.50.1010">
    <property type="entry name" value="5'-nuclease"/>
    <property type="match status" value="1"/>
</dbReference>
<dbReference type="EMBL" id="NRRV01000110">
    <property type="protein sequence ID" value="MBK1633716.1"/>
    <property type="molecule type" value="Genomic_DNA"/>
</dbReference>
<comment type="cofactor">
    <cofactor evidence="5">
        <name>Mg(2+)</name>
        <dbReference type="ChEBI" id="CHEBI:18420"/>
    </cofactor>
</comment>
<keyword evidence="3 5" id="KW-0479">Metal-binding</keyword>
<feature type="binding site" evidence="5">
    <location>
        <position position="97"/>
    </location>
    <ligand>
        <name>Mg(2+)</name>
        <dbReference type="ChEBI" id="CHEBI:18420"/>
    </ligand>
</feature>
<comment type="caution">
    <text evidence="7">The sequence shown here is derived from an EMBL/GenBank/DDBJ whole genome shotgun (WGS) entry which is preliminary data.</text>
</comment>
<name>A0ABS1CQS7_9GAMM</name>
<keyword evidence="5" id="KW-0460">Magnesium</keyword>
<dbReference type="RefSeq" id="WP_200242869.1">
    <property type="nucleotide sequence ID" value="NZ_NRRV01000110.1"/>
</dbReference>